<dbReference type="EMBL" id="JARJCN010000067">
    <property type="protein sequence ID" value="KAJ7078273.1"/>
    <property type="molecule type" value="Genomic_DNA"/>
</dbReference>
<keyword evidence="3" id="KW-1185">Reference proteome</keyword>
<evidence type="ECO:0000313" key="2">
    <source>
        <dbReference type="EMBL" id="KAJ7078273.1"/>
    </source>
</evidence>
<feature type="region of interest" description="Disordered" evidence="1">
    <location>
        <begin position="989"/>
        <end position="1040"/>
    </location>
</feature>
<comment type="caution">
    <text evidence="2">The sequence shown here is derived from an EMBL/GenBank/DDBJ whole genome shotgun (WGS) entry which is preliminary data.</text>
</comment>
<protein>
    <submittedName>
        <fullName evidence="2">Uncharacterized protein</fullName>
    </submittedName>
</protein>
<sequence length="1324" mass="146163">MASEQAEVGPLLLGPVYHCWILTSITCPKSSAPKTTLKCPKCLLDIPVGAGGLANLNRNHIDKAACRETVRLAALPKKPKQKSGSIKSWLSSVPRKVASTVSAPRPVRGPIDPIIQDIDSETPSPLKEVTGSDPLGDIDLDPPWTSASPVPNPSSECTRRDLTADWGEYLYPMLRRSFVDGALGDYHPLEYAKMGKYGIEGFCRFFDIFIEQRGLRGRLIQEYFELLIKIIDLRFPLTNSASVRDGGKTVAPGQLYRTLPHPQENFPSDIELTVPCFGLEIRFPAGQSHHTQYPFGLHKQFVLPWDYYSRSERFYIQSKTCKRGLVAPGHGCSACEGLLLNDVLVGVLQRAAHGVHENTPLIYMPIGVLVTVLRRRIDQCRGLKLIKLNDTRKLLGVVAELEEHKQFVMAVGSGKVTRVAQLVKACINNQVGIRGMLERYYRACRVVYNPKSFDEDDKMLMLLVLRLGGARLAGIVHRALGLPGLSTIRSNTVIRPLRASPGYPTIQEIEANIDACAEGEPDSDGHSVVVHRVLMLDEIAVEQRPRWDDKTNKILGACRECCGKVSLELNTEADLQVFFDAVDSGEIHLASEATVAAFGALSRDPRIYSPRPCCISGTDKHEDSTCHAEFIQQIITAANNKRTRGDRIYRTICIASDGEARRGGSLVRLTMNRDLHRDSPIYPLLAPLELMNLRVGEDDLTADKDYRHVLKTFRNLLMRRKGTKALGILITPAVIKRHLLLAGHSQEQVNSYLNPNDKQDVILGYSLLQGLWSLPPAPADNPDFLHAREALQTVGQLGYHLLMPYIYIELSLHEQLVHLSTAAHLLLILYGDDNAGTSFMANQTYVNLMIMIKNTKIDTPDAEFFIILLGTDRLEVLFGLIRTAIGTDANVDILQLASRSSNLTEVALILANRPQWDRSPRRLKLPMIINAAGDISRNADHINPASWKGDVHVKDINLLTAWRQGRKKAEQLVPQVSRKSLVHYLEQPAPPEDFEIDPDLLPTTEPYSEPDEEEKEKTVSPSSSTSLGVGGDSSYTPDGDVEDALAIAEPRGKSSPHMMVGGKKITKARALSGMMRFRGIRSSTDRLKRVAGLPIFSPTMNSVMMTSDSALGVPSIRIGNPVALLVSCEEQLFLAVAQVNDLSLASEHVQSISLDQLLDSSAKISVQVLRVVPSTVADDPTEKNDWCWSLKFEGLCSNVPGNLVHPLNPSVSVVNIGSPTYLFDSQTLLTAAASIHGQMVTRDFICVPKMRRSDTFPYRHGVEIDPAVRPAHGSAPKDRNICSQCKAILDGTNEKPWHLGSPSSGLGEVDVQQYRHPLQHADCI</sequence>
<accession>A0AAD6XLD0</accession>
<evidence type="ECO:0000313" key="3">
    <source>
        <dbReference type="Proteomes" id="UP001222325"/>
    </source>
</evidence>
<reference evidence="2" key="1">
    <citation type="submission" date="2023-03" db="EMBL/GenBank/DDBJ databases">
        <title>Massive genome expansion in bonnet fungi (Mycena s.s.) driven by repeated elements and novel gene families across ecological guilds.</title>
        <authorList>
            <consortium name="Lawrence Berkeley National Laboratory"/>
            <person name="Harder C.B."/>
            <person name="Miyauchi S."/>
            <person name="Viragh M."/>
            <person name="Kuo A."/>
            <person name="Thoen E."/>
            <person name="Andreopoulos B."/>
            <person name="Lu D."/>
            <person name="Skrede I."/>
            <person name="Drula E."/>
            <person name="Henrissat B."/>
            <person name="Morin E."/>
            <person name="Kohler A."/>
            <person name="Barry K."/>
            <person name="LaButti K."/>
            <person name="Morin E."/>
            <person name="Salamov A."/>
            <person name="Lipzen A."/>
            <person name="Mereny Z."/>
            <person name="Hegedus B."/>
            <person name="Baldrian P."/>
            <person name="Stursova M."/>
            <person name="Weitz H."/>
            <person name="Taylor A."/>
            <person name="Grigoriev I.V."/>
            <person name="Nagy L.G."/>
            <person name="Martin F."/>
            <person name="Kauserud H."/>
        </authorList>
    </citation>
    <scope>NUCLEOTIDE SEQUENCE</scope>
    <source>
        <strain evidence="2">CBHHK173m</strain>
    </source>
</reference>
<organism evidence="2 3">
    <name type="scientific">Mycena belliarum</name>
    <dbReference type="NCBI Taxonomy" id="1033014"/>
    <lineage>
        <taxon>Eukaryota</taxon>
        <taxon>Fungi</taxon>
        <taxon>Dikarya</taxon>
        <taxon>Basidiomycota</taxon>
        <taxon>Agaricomycotina</taxon>
        <taxon>Agaricomycetes</taxon>
        <taxon>Agaricomycetidae</taxon>
        <taxon>Agaricales</taxon>
        <taxon>Marasmiineae</taxon>
        <taxon>Mycenaceae</taxon>
        <taxon>Mycena</taxon>
    </lineage>
</organism>
<proteinExistence type="predicted"/>
<gene>
    <name evidence="2" type="ORF">B0H15DRAFT_804878</name>
</gene>
<evidence type="ECO:0000256" key="1">
    <source>
        <dbReference type="SAM" id="MobiDB-lite"/>
    </source>
</evidence>
<name>A0AAD6XLD0_9AGAR</name>
<dbReference type="Proteomes" id="UP001222325">
    <property type="component" value="Unassembled WGS sequence"/>
</dbReference>